<keyword evidence="1" id="KW-1133">Transmembrane helix</keyword>
<reference evidence="3" key="1">
    <citation type="submission" date="2016-10" db="EMBL/GenBank/DDBJ databases">
        <authorList>
            <person name="Varghese N."/>
            <person name="Submissions S."/>
        </authorList>
    </citation>
    <scope>NUCLEOTIDE SEQUENCE [LARGE SCALE GENOMIC DNA]</scope>
    <source>
        <strain evidence="3">DSM 21580</strain>
    </source>
</reference>
<feature type="transmembrane region" description="Helical" evidence="1">
    <location>
        <begin position="106"/>
        <end position="128"/>
    </location>
</feature>
<organism evidence="2 3">
    <name type="scientific">Halpernia humi</name>
    <dbReference type="NCBI Taxonomy" id="493375"/>
    <lineage>
        <taxon>Bacteria</taxon>
        <taxon>Pseudomonadati</taxon>
        <taxon>Bacteroidota</taxon>
        <taxon>Flavobacteriia</taxon>
        <taxon>Flavobacteriales</taxon>
        <taxon>Weeksellaceae</taxon>
        <taxon>Chryseobacterium group</taxon>
        <taxon>Halpernia</taxon>
    </lineage>
</organism>
<feature type="transmembrane region" description="Helical" evidence="1">
    <location>
        <begin position="76"/>
        <end position="100"/>
    </location>
</feature>
<evidence type="ECO:0000256" key="1">
    <source>
        <dbReference type="SAM" id="Phobius"/>
    </source>
</evidence>
<gene>
    <name evidence="2" type="ORF">SAMN05421847_2405</name>
</gene>
<protein>
    <submittedName>
        <fullName evidence="2">Uncharacterized protein</fullName>
    </submittedName>
</protein>
<feature type="transmembrane region" description="Helical" evidence="1">
    <location>
        <begin position="12"/>
        <end position="32"/>
    </location>
</feature>
<proteinExistence type="predicted"/>
<evidence type="ECO:0000313" key="2">
    <source>
        <dbReference type="EMBL" id="SEG47263.1"/>
    </source>
</evidence>
<keyword evidence="1" id="KW-0812">Transmembrane</keyword>
<keyword evidence="1" id="KW-0472">Membrane</keyword>
<sequence>MFNRNNKTNNIVFLVINTVFFLMFFSGLYHLIDRQFYLRSKVSLFDSLFFILSLMESILYLLVLIFYFVKSSKTLAFFNVAIALTIILFLANALLTAFLYQINPGIFYNIGYVGGVLLISYFLIRFTIAINKNKIVKKDDEINEIGLD</sequence>
<evidence type="ECO:0000313" key="3">
    <source>
        <dbReference type="Proteomes" id="UP000236738"/>
    </source>
</evidence>
<dbReference type="AlphaFoldDB" id="A0A1H6AEU6"/>
<keyword evidence="3" id="KW-1185">Reference proteome</keyword>
<feature type="transmembrane region" description="Helical" evidence="1">
    <location>
        <begin position="44"/>
        <end position="69"/>
    </location>
</feature>
<name>A0A1H6AEU6_9FLAO</name>
<accession>A0A1H6AEU6</accession>
<dbReference type="Proteomes" id="UP000236738">
    <property type="component" value="Unassembled WGS sequence"/>
</dbReference>
<dbReference type="EMBL" id="FNUS01000006">
    <property type="protein sequence ID" value="SEG47263.1"/>
    <property type="molecule type" value="Genomic_DNA"/>
</dbReference>